<gene>
    <name evidence="11" type="primary">engase</name>
    <name evidence="11" type="ORF">CDAR_492251</name>
</gene>
<organism evidence="11 12">
    <name type="scientific">Caerostris darwini</name>
    <dbReference type="NCBI Taxonomy" id="1538125"/>
    <lineage>
        <taxon>Eukaryota</taxon>
        <taxon>Metazoa</taxon>
        <taxon>Ecdysozoa</taxon>
        <taxon>Arthropoda</taxon>
        <taxon>Chelicerata</taxon>
        <taxon>Arachnida</taxon>
        <taxon>Araneae</taxon>
        <taxon>Araneomorphae</taxon>
        <taxon>Entelegynae</taxon>
        <taxon>Araneoidea</taxon>
        <taxon>Araneidae</taxon>
        <taxon>Caerostris</taxon>
    </lineage>
</organism>
<evidence type="ECO:0000313" key="12">
    <source>
        <dbReference type="Proteomes" id="UP001054837"/>
    </source>
</evidence>
<evidence type="ECO:0000256" key="5">
    <source>
        <dbReference type="ARBA" id="ARBA00022801"/>
    </source>
</evidence>
<dbReference type="GO" id="GO:0033925">
    <property type="term" value="F:mannosyl-glycoprotein endo-beta-N-acetylglucosaminidase activity"/>
    <property type="evidence" value="ECO:0007669"/>
    <property type="project" value="UniProtKB-EC"/>
</dbReference>
<accession>A0AAV4UZD7</accession>
<protein>
    <recommendedName>
        <fullName evidence="9">Cytosolic endo-beta-N-acetylglucosaminidase</fullName>
        <ecNumber evidence="3">3.2.1.96</ecNumber>
    </recommendedName>
</protein>
<name>A0AAV4UZD7_9ARAC</name>
<dbReference type="GO" id="GO:0005829">
    <property type="term" value="C:cytosol"/>
    <property type="evidence" value="ECO:0007669"/>
    <property type="project" value="UniProtKB-SubCell"/>
</dbReference>
<keyword evidence="5" id="KW-0378">Hydrolase</keyword>
<comment type="subcellular location">
    <subcellularLocation>
        <location evidence="1">Cytoplasm</location>
        <location evidence="1">Cytosol</location>
    </subcellularLocation>
</comment>
<dbReference type="Gene3D" id="3.20.20.80">
    <property type="entry name" value="Glycosidases"/>
    <property type="match status" value="1"/>
</dbReference>
<dbReference type="PANTHER" id="PTHR13246">
    <property type="entry name" value="ENDO BETA N-ACETYLGLUCOSAMINIDASE"/>
    <property type="match status" value="1"/>
</dbReference>
<evidence type="ECO:0000256" key="7">
    <source>
        <dbReference type="ARBA" id="ARBA00034414"/>
    </source>
</evidence>
<evidence type="ECO:0000256" key="1">
    <source>
        <dbReference type="ARBA" id="ARBA00004514"/>
    </source>
</evidence>
<comment type="caution">
    <text evidence="11">The sequence shown here is derived from an EMBL/GenBank/DDBJ whole genome shotgun (WGS) entry which is preliminary data.</text>
</comment>
<dbReference type="Proteomes" id="UP001054837">
    <property type="component" value="Unassembled WGS sequence"/>
</dbReference>
<dbReference type="EMBL" id="BPLQ01012162">
    <property type="protein sequence ID" value="GIY63099.1"/>
    <property type="molecule type" value="Genomic_DNA"/>
</dbReference>
<evidence type="ECO:0000259" key="10">
    <source>
        <dbReference type="Pfam" id="PF03644"/>
    </source>
</evidence>
<evidence type="ECO:0000256" key="6">
    <source>
        <dbReference type="ARBA" id="ARBA00023295"/>
    </source>
</evidence>
<proteinExistence type="inferred from homology"/>
<dbReference type="InterPro" id="IPR032979">
    <property type="entry name" value="ENGase"/>
</dbReference>
<dbReference type="PANTHER" id="PTHR13246:SF1">
    <property type="entry name" value="CYTOSOLIC ENDO-BETA-N-ACETYLGLUCOSAMINIDASE"/>
    <property type="match status" value="1"/>
</dbReference>
<evidence type="ECO:0000256" key="4">
    <source>
        <dbReference type="ARBA" id="ARBA00022490"/>
    </source>
</evidence>
<keyword evidence="4" id="KW-0963">Cytoplasm</keyword>
<comment type="similarity">
    <text evidence="2">Belongs to the glycosyl hydrolase 85 family.</text>
</comment>
<dbReference type="EC" id="3.2.1.96" evidence="3"/>
<dbReference type="InterPro" id="IPR005201">
    <property type="entry name" value="TIM_ENGase"/>
</dbReference>
<evidence type="ECO:0000256" key="2">
    <source>
        <dbReference type="ARBA" id="ARBA00007849"/>
    </source>
</evidence>
<evidence type="ECO:0000256" key="9">
    <source>
        <dbReference type="ARBA" id="ARBA00072457"/>
    </source>
</evidence>
<keyword evidence="12" id="KW-1185">Reference proteome</keyword>
<dbReference type="CDD" id="cd06547">
    <property type="entry name" value="GH85_ENGase"/>
    <property type="match status" value="1"/>
</dbReference>
<dbReference type="Gene3D" id="2.60.120.260">
    <property type="entry name" value="Galactose-binding domain-like"/>
    <property type="match status" value="1"/>
</dbReference>
<feature type="domain" description="Cytosolic endo-beta-N-acetylglucosaminidase TIM barrel" evidence="10">
    <location>
        <begin position="344"/>
        <end position="620"/>
    </location>
</feature>
<dbReference type="AlphaFoldDB" id="A0AAV4UZD7"/>
<comment type="function">
    <text evidence="8">Endoglycosidase that releases N-glycans from glycoproteins by cleaving the beta-1,4-glycosidic bond in the N,N'-diacetylchitobiose core. Involved in the processing of free oligosaccharides in the cytosol.</text>
</comment>
<reference evidence="11 12" key="1">
    <citation type="submission" date="2021-06" db="EMBL/GenBank/DDBJ databases">
        <title>Caerostris darwini draft genome.</title>
        <authorList>
            <person name="Kono N."/>
            <person name="Arakawa K."/>
        </authorList>
    </citation>
    <scope>NUCLEOTIDE SEQUENCE [LARGE SCALE GENOMIC DNA]</scope>
</reference>
<dbReference type="Pfam" id="PF03644">
    <property type="entry name" value="Glyco_hydro_85"/>
    <property type="match status" value="1"/>
</dbReference>
<dbReference type="FunFam" id="3.20.20.80:FF:000043">
    <property type="entry name" value="cytosolic endo-beta-N-acetylglucosaminidase"/>
    <property type="match status" value="1"/>
</dbReference>
<comment type="catalytic activity">
    <reaction evidence="7">
        <text>an N(4)-(oligosaccharide-(1-&gt;3)-[oligosaccharide-(1-&gt;6)]-beta-D-Man-(1-&gt;4)-beta-D-GlcNAc-(1-&gt;4)-alpha-D-GlcNAc)-L-asparaginyl-[protein] + H2O = an oligosaccharide-(1-&gt;3)-[oligosaccharide-(1-&gt;6)]-beta-D-Man-(1-&gt;4)-D-GlcNAc + N(4)-(N-acetyl-beta-D-glucosaminyl)-L-asparaginyl-[protein]</text>
        <dbReference type="Rhea" id="RHEA:73067"/>
        <dbReference type="Rhea" id="RHEA-COMP:12603"/>
        <dbReference type="Rhea" id="RHEA-COMP:18176"/>
        <dbReference type="ChEBI" id="CHEBI:15377"/>
        <dbReference type="ChEBI" id="CHEBI:132248"/>
        <dbReference type="ChEBI" id="CHEBI:192714"/>
        <dbReference type="ChEBI" id="CHEBI:192715"/>
        <dbReference type="EC" id="3.2.1.96"/>
    </reaction>
</comment>
<keyword evidence="6" id="KW-0326">Glycosidase</keyword>
<evidence type="ECO:0000256" key="3">
    <source>
        <dbReference type="ARBA" id="ARBA00012566"/>
    </source>
</evidence>
<evidence type="ECO:0000313" key="11">
    <source>
        <dbReference type="EMBL" id="GIY63099.1"/>
    </source>
</evidence>
<sequence length="914" mass="105295">MESNGKQNWEIIKLCIRNCRKNQDNRSEKTILSDLKELDFTNDLCINSDIVRDNEEKNSVFYKLLKYFEVKGKFFLFISVLKNEESIEEIVDIIKEKCISFQKEKFLEDLNTYLKAISLGEESAKKFLKNDDFPDAFFNSNNYKNTATYENLNINFTNRDQSLKCSEIFDKKIERSKINTNKLQKVLVYDNGYQAIVIDKIFDHINYSFSSDSSCQLIIKRLIENEVHTAFIDITASNVINVELKVNDVPIDRRKILNLFLKEKIILLEKQSLHEIFKKFLEEEKQYAVDYNYFLDECLPIKTLENLANWKPPPTKHVTAPLSKRKKDLNLIKTLVCHDMKGGYLEDRFINGAKQDDPFFFVHWAAVDVFGYFSHNLVSIPPCSWISAAHRNGVQVIGTFISEWDEGVKVFETAFSNKILVDQLCMQLVNIATHYNFDGWLINIENEVKPCQIVLLNHFVKSLTSKMHAYIPGSQVIWYDSVLKNGDLEWQNCLNESNRAFFLNADGIFLDYKWKEKQLIYSYLQAAGRNVDVYVGIDVFGRGDCFTKGGFMTDICLKEIRKHDLSAGIFAPGWVYECLELKEFKENQFKFWGILQELIPPRIIEGLPYCSSFCPGFGNKMYRNGKIVSYDAWINLNLQQPQPIYYPTAVNCISLYTDDAFNGGGCLCLSGDVIDDKTTLEFNILKTSFCLESSCVISYTFKPLTQNTDIALHLDISSDQGAYKIRLVSTDCKNKEDTNTSVKYLLPATMDDILKAGYKMSPSSEQQTWIKRTYVLNSIDFRNHTIQNISVILSDKTLSAKPFTVLFGELEILPVYPVHNLTCEKLICKKSSVKSKTVDIECTLKWQYNSSVFCSDIYIQSAKEAKQYVCTTNQFYYNLKCSVNLTDEIEVILRPKSAGSENLETSLIKIPIKL</sequence>
<evidence type="ECO:0000256" key="8">
    <source>
        <dbReference type="ARBA" id="ARBA00054935"/>
    </source>
</evidence>